<dbReference type="RefSeq" id="WP_073297915.1">
    <property type="nucleotide sequence ID" value="NZ_FRAV01000062.1"/>
</dbReference>
<sequence length="328" mass="39529">MNKFVHIELDEKKFAHQTLNYILNNQNTCLGSSLFIRILDPRIKYGDLNNHIEFLKERLSHIEFFVDYNTVEYKNKMDTYQVLETDNLGRIFDNSRILTPLKFEKENFSKEIFWANAKEEEAYQKTCHFKSFEDKIINEKKFYTALENSPFFNVKAWILYYQDLLNVKFPEFSNKIVSGKSITKYRPFKGEYFLGIETDYQSCRNNFKRGWWEEPEYKLVIFKMLDEKTLDKVVIFDKFVHPHFNPPVFSFAGFFGSKTVHDVDEVEFVIDDGTRKEILEDSMIRLYNSEEFGDELKRHAYFYYDMLYHTTKEFIKFVEESFDPEEDE</sequence>
<evidence type="ECO:0000313" key="1">
    <source>
        <dbReference type="EMBL" id="SHM64584.1"/>
    </source>
</evidence>
<organism evidence="1 2">
    <name type="scientific">Chryseobacterium polytrichastri</name>
    <dbReference type="NCBI Taxonomy" id="1302687"/>
    <lineage>
        <taxon>Bacteria</taxon>
        <taxon>Pseudomonadati</taxon>
        <taxon>Bacteroidota</taxon>
        <taxon>Flavobacteriia</taxon>
        <taxon>Flavobacteriales</taxon>
        <taxon>Weeksellaceae</taxon>
        <taxon>Chryseobacterium group</taxon>
        <taxon>Chryseobacterium</taxon>
    </lineage>
</organism>
<dbReference type="STRING" id="1302687.SAMN05444267_10625"/>
<accession>A0A1M7KHJ9</accession>
<protein>
    <submittedName>
        <fullName evidence="1">Uncharacterized protein</fullName>
    </submittedName>
</protein>
<dbReference type="EMBL" id="FRAV01000062">
    <property type="protein sequence ID" value="SHM64584.1"/>
    <property type="molecule type" value="Genomic_DNA"/>
</dbReference>
<reference evidence="2" key="1">
    <citation type="submission" date="2016-11" db="EMBL/GenBank/DDBJ databases">
        <authorList>
            <person name="Varghese N."/>
            <person name="Submissions S."/>
        </authorList>
    </citation>
    <scope>NUCLEOTIDE SEQUENCE [LARGE SCALE GENOMIC DNA]</scope>
    <source>
        <strain evidence="2">DSM 26899</strain>
    </source>
</reference>
<keyword evidence="2" id="KW-1185">Reference proteome</keyword>
<evidence type="ECO:0000313" key="2">
    <source>
        <dbReference type="Proteomes" id="UP000184364"/>
    </source>
</evidence>
<gene>
    <name evidence="1" type="ORF">SAMN05444267_10625</name>
</gene>
<name>A0A1M7KHJ9_9FLAO</name>
<dbReference type="Proteomes" id="UP000184364">
    <property type="component" value="Unassembled WGS sequence"/>
</dbReference>
<dbReference type="AlphaFoldDB" id="A0A1M7KHJ9"/>
<proteinExistence type="predicted"/>
<dbReference type="OrthoDB" id="1232286at2"/>